<comment type="caution">
    <text evidence="1">The sequence shown here is derived from an EMBL/GenBank/DDBJ whole genome shotgun (WGS) entry which is preliminary data.</text>
</comment>
<evidence type="ECO:0000313" key="1">
    <source>
        <dbReference type="EMBL" id="MBW4549301.1"/>
    </source>
</evidence>
<accession>A0A951UF06</accession>
<dbReference type="EMBL" id="JAHHIF010000091">
    <property type="protein sequence ID" value="MBW4549301.1"/>
    <property type="molecule type" value="Genomic_DNA"/>
</dbReference>
<reference evidence="1" key="1">
    <citation type="submission" date="2021-05" db="EMBL/GenBank/DDBJ databases">
        <authorList>
            <person name="Pietrasiak N."/>
            <person name="Ward R."/>
            <person name="Stajich J.E."/>
            <person name="Kurbessoian T."/>
        </authorList>
    </citation>
    <scope>NUCLEOTIDE SEQUENCE</scope>
    <source>
        <strain evidence="1">CPER-KK1</strain>
    </source>
</reference>
<organism evidence="1 2">
    <name type="scientific">Symplocastrum torsivum CPER-KK1</name>
    <dbReference type="NCBI Taxonomy" id="450513"/>
    <lineage>
        <taxon>Bacteria</taxon>
        <taxon>Bacillati</taxon>
        <taxon>Cyanobacteriota</taxon>
        <taxon>Cyanophyceae</taxon>
        <taxon>Oscillatoriophycideae</taxon>
        <taxon>Oscillatoriales</taxon>
        <taxon>Microcoleaceae</taxon>
        <taxon>Symplocastrum</taxon>
    </lineage>
</organism>
<reference evidence="1" key="2">
    <citation type="journal article" date="2022" name="Microbiol. Resour. Announc.">
        <title>Metagenome Sequencing to Explore Phylogenomics of Terrestrial Cyanobacteria.</title>
        <authorList>
            <person name="Ward R.D."/>
            <person name="Stajich J.E."/>
            <person name="Johansen J.R."/>
            <person name="Huntemann M."/>
            <person name="Clum A."/>
            <person name="Foster B."/>
            <person name="Foster B."/>
            <person name="Roux S."/>
            <person name="Palaniappan K."/>
            <person name="Varghese N."/>
            <person name="Mukherjee S."/>
            <person name="Reddy T.B.K."/>
            <person name="Daum C."/>
            <person name="Copeland A."/>
            <person name="Chen I.A."/>
            <person name="Ivanova N.N."/>
            <person name="Kyrpides N.C."/>
            <person name="Shapiro N."/>
            <person name="Eloe-Fadrosh E.A."/>
            <person name="Pietrasiak N."/>
        </authorList>
    </citation>
    <scope>NUCLEOTIDE SEQUENCE</scope>
    <source>
        <strain evidence="1">CPER-KK1</strain>
    </source>
</reference>
<gene>
    <name evidence="1" type="ORF">KME25_33570</name>
</gene>
<dbReference type="Proteomes" id="UP000753908">
    <property type="component" value="Unassembled WGS sequence"/>
</dbReference>
<dbReference type="InterPro" id="IPR046038">
    <property type="entry name" value="DUF5996"/>
</dbReference>
<proteinExistence type="predicted"/>
<evidence type="ECO:0008006" key="3">
    <source>
        <dbReference type="Google" id="ProtNLM"/>
    </source>
</evidence>
<sequence>MAVSNQSTSLDIVWPSLPLAAWQDTYATLHLWTQVIGKIRLALAPKLNHWWQSTLYVTPRGLTTASIPCGTRNFQISFDFLDHQLQIDTSDGIAKRIALSPRSVADFYQMVLTTLSNIGIEVRIWTMPQEVSEPIPFDQDYQHAAYDPEYAQRFWRILVQVDRVMTLFRSQFIGKSSPVHFFWGSFDLAVTRFSGRRAPEHPGGVPNMADWVTREAYSHEVSSCGFWPGGGSIVEPVFYAYAYPTPEGFRDYPIQPTEAFYSSQMQEFILPYEAVRQTDDPDAMLLAFFQSTYEAAANLGHWDRVALERSPTV</sequence>
<evidence type="ECO:0000313" key="2">
    <source>
        <dbReference type="Proteomes" id="UP000753908"/>
    </source>
</evidence>
<dbReference type="AlphaFoldDB" id="A0A951UF06"/>
<dbReference type="Pfam" id="PF19459">
    <property type="entry name" value="DUF5996"/>
    <property type="match status" value="1"/>
</dbReference>
<protein>
    <recommendedName>
        <fullName evidence="3">Ava_C0101 and related proteins</fullName>
    </recommendedName>
</protein>
<name>A0A951UF06_9CYAN</name>